<keyword evidence="4" id="KW-1185">Reference proteome</keyword>
<comment type="caution">
    <text evidence="3">The sequence shown here is derived from an EMBL/GenBank/DDBJ whole genome shotgun (WGS) entry which is preliminary data.</text>
</comment>
<dbReference type="Proteomes" id="UP001279734">
    <property type="component" value="Unassembled WGS sequence"/>
</dbReference>
<name>A0AAD3SWR6_NEPGR</name>
<evidence type="ECO:0000313" key="4">
    <source>
        <dbReference type="Proteomes" id="UP001279734"/>
    </source>
</evidence>
<sequence>MGLSEYDHKKAPELRLQNGDGIDSKRGIRKSSRLNDPACGSQPEATSCCQPDRNGAYCQNPVLSEDKVCAMPTWYESWEREDTYAAIAVLCAAISVGVAYSCCKQMRSNGA</sequence>
<feature type="region of interest" description="Disordered" evidence="1">
    <location>
        <begin position="1"/>
        <end position="46"/>
    </location>
</feature>
<evidence type="ECO:0000256" key="2">
    <source>
        <dbReference type="SAM" id="Phobius"/>
    </source>
</evidence>
<dbReference type="PANTHER" id="PTHR31902">
    <property type="entry name" value="ACTIN PATCHES DISTAL PROTEIN 1"/>
    <property type="match status" value="1"/>
</dbReference>
<keyword evidence="2" id="KW-0472">Membrane</keyword>
<evidence type="ECO:0000256" key="1">
    <source>
        <dbReference type="SAM" id="MobiDB-lite"/>
    </source>
</evidence>
<dbReference type="InterPro" id="IPR009737">
    <property type="entry name" value="Aim32/Apd1-like"/>
</dbReference>
<keyword evidence="2" id="KW-0812">Transmembrane</keyword>
<protein>
    <submittedName>
        <fullName evidence="3">Uncharacterized protein</fullName>
    </submittedName>
</protein>
<feature type="transmembrane region" description="Helical" evidence="2">
    <location>
        <begin position="84"/>
        <end position="103"/>
    </location>
</feature>
<accession>A0AAD3SWR6</accession>
<feature type="compositionally biased region" description="Basic and acidic residues" evidence="1">
    <location>
        <begin position="1"/>
        <end position="13"/>
    </location>
</feature>
<evidence type="ECO:0000313" key="3">
    <source>
        <dbReference type="EMBL" id="GMH19563.1"/>
    </source>
</evidence>
<keyword evidence="2" id="KW-1133">Transmembrane helix</keyword>
<dbReference type="AlphaFoldDB" id="A0AAD3SWR6"/>
<reference evidence="3" key="1">
    <citation type="submission" date="2023-05" db="EMBL/GenBank/DDBJ databases">
        <title>Nepenthes gracilis genome sequencing.</title>
        <authorList>
            <person name="Fukushima K."/>
        </authorList>
    </citation>
    <scope>NUCLEOTIDE SEQUENCE</scope>
    <source>
        <strain evidence="3">SING2019-196</strain>
    </source>
</reference>
<organism evidence="3 4">
    <name type="scientific">Nepenthes gracilis</name>
    <name type="common">Slender pitcher plant</name>
    <dbReference type="NCBI Taxonomy" id="150966"/>
    <lineage>
        <taxon>Eukaryota</taxon>
        <taxon>Viridiplantae</taxon>
        <taxon>Streptophyta</taxon>
        <taxon>Embryophyta</taxon>
        <taxon>Tracheophyta</taxon>
        <taxon>Spermatophyta</taxon>
        <taxon>Magnoliopsida</taxon>
        <taxon>eudicotyledons</taxon>
        <taxon>Gunneridae</taxon>
        <taxon>Pentapetalae</taxon>
        <taxon>Caryophyllales</taxon>
        <taxon>Nepenthaceae</taxon>
        <taxon>Nepenthes</taxon>
    </lineage>
</organism>
<proteinExistence type="predicted"/>
<gene>
    <name evidence="3" type="ORF">Nepgr_021404</name>
</gene>
<dbReference type="EMBL" id="BSYO01000020">
    <property type="protein sequence ID" value="GMH19563.1"/>
    <property type="molecule type" value="Genomic_DNA"/>
</dbReference>
<dbReference type="PANTHER" id="PTHR31902:SF14">
    <property type="entry name" value="ACTIN PATCHES DISTAL PROTEIN 1"/>
    <property type="match status" value="1"/>
</dbReference>